<keyword evidence="3" id="KW-1185">Reference proteome</keyword>
<dbReference type="InterPro" id="IPR019662">
    <property type="entry name" value="DUF2516"/>
</dbReference>
<dbReference type="Proteomes" id="UP000297318">
    <property type="component" value="Unassembled WGS sequence"/>
</dbReference>
<dbReference type="Pfam" id="PF10724">
    <property type="entry name" value="DUF2516"/>
    <property type="match status" value="1"/>
</dbReference>
<evidence type="ECO:0000313" key="2">
    <source>
        <dbReference type="EMBL" id="TGO05684.1"/>
    </source>
</evidence>
<protein>
    <recommendedName>
        <fullName evidence="4">Integral membrane protein</fullName>
    </recommendedName>
</protein>
<sequence length="117" mass="12690">MTGLIQYYVFIALFLVGFALEVWALADALRRPAGAYVTAEKRTKQFWIAILAAGALFGYLSVPRFAIFGVAFGFGLPLLIGLIAVLPAAIYLADVKPEVIRFTPRRPGTGSGPTGRW</sequence>
<evidence type="ECO:0000256" key="1">
    <source>
        <dbReference type="SAM" id="Phobius"/>
    </source>
</evidence>
<feature type="transmembrane region" description="Helical" evidence="1">
    <location>
        <begin position="46"/>
        <end position="62"/>
    </location>
</feature>
<accession>A0A4Z1E187</accession>
<comment type="caution">
    <text evidence="2">The sequence shown here is derived from an EMBL/GenBank/DDBJ whole genome shotgun (WGS) entry which is preliminary data.</text>
</comment>
<keyword evidence="1" id="KW-0812">Transmembrane</keyword>
<feature type="transmembrane region" description="Helical" evidence="1">
    <location>
        <begin position="6"/>
        <end position="26"/>
    </location>
</feature>
<evidence type="ECO:0008006" key="4">
    <source>
        <dbReference type="Google" id="ProtNLM"/>
    </source>
</evidence>
<proteinExistence type="predicted"/>
<reference evidence="2 3" key="1">
    <citation type="submission" date="2018-11" db="EMBL/GenBank/DDBJ databases">
        <title>Complete genome sequencing of the Actinobacteria Serinibacter sp. K3-2.</title>
        <authorList>
            <person name="Rakitin A.L."/>
            <person name="Beletsky A.V."/>
            <person name="Mardanov A.V."/>
            <person name="Ravin N.V."/>
            <person name="Gromova A.S."/>
            <person name="Filippova S.N."/>
            <person name="Gal'Chenko V.F."/>
        </authorList>
    </citation>
    <scope>NUCLEOTIDE SEQUENCE [LARGE SCALE GENOMIC DNA]</scope>
    <source>
        <strain evidence="2 3">K3-2</strain>
    </source>
</reference>
<keyword evidence="1" id="KW-0472">Membrane</keyword>
<name>A0A4Z1E187_9MICO</name>
<dbReference type="OrthoDB" id="4774469at2"/>
<dbReference type="AlphaFoldDB" id="A0A4Z1E187"/>
<keyword evidence="1" id="KW-1133">Transmembrane helix</keyword>
<dbReference type="RefSeq" id="WP_135849647.1">
    <property type="nucleotide sequence ID" value="NZ_RHPJ01000002.1"/>
</dbReference>
<gene>
    <name evidence="2" type="ORF">SERN_1688</name>
</gene>
<evidence type="ECO:0000313" key="3">
    <source>
        <dbReference type="Proteomes" id="UP000297318"/>
    </source>
</evidence>
<organism evidence="2 3">
    <name type="scientific">Serinibacter arcticus</name>
    <dbReference type="NCBI Taxonomy" id="1655435"/>
    <lineage>
        <taxon>Bacteria</taxon>
        <taxon>Bacillati</taxon>
        <taxon>Actinomycetota</taxon>
        <taxon>Actinomycetes</taxon>
        <taxon>Micrococcales</taxon>
        <taxon>Beutenbergiaceae</taxon>
        <taxon>Serinibacter</taxon>
    </lineage>
</organism>
<feature type="transmembrane region" description="Helical" evidence="1">
    <location>
        <begin position="68"/>
        <end position="93"/>
    </location>
</feature>
<dbReference type="EMBL" id="RHPJ01000002">
    <property type="protein sequence ID" value="TGO05684.1"/>
    <property type="molecule type" value="Genomic_DNA"/>
</dbReference>